<dbReference type="RefSeq" id="WP_027513270.1">
    <property type="nucleotide sequence ID" value="NZ_CP104143.1"/>
</dbReference>
<dbReference type="Pfam" id="PF00903">
    <property type="entry name" value="Glyoxalase"/>
    <property type="match status" value="1"/>
</dbReference>
<feature type="domain" description="VOC" evidence="1">
    <location>
        <begin position="9"/>
        <end position="117"/>
    </location>
</feature>
<dbReference type="PROSITE" id="PS51819">
    <property type="entry name" value="VOC"/>
    <property type="match status" value="1"/>
</dbReference>
<dbReference type="Gene3D" id="3.10.180.10">
    <property type="entry name" value="2,3-Dihydroxybiphenyl 1,2-Dioxygenase, domain 1"/>
    <property type="match status" value="1"/>
</dbReference>
<protein>
    <submittedName>
        <fullName evidence="2">Glyoxalase/bleomycin resistance/extradiol dioxygenase family protein</fullName>
    </submittedName>
    <submittedName>
        <fullName evidence="3">VOC family protein</fullName>
    </submittedName>
</protein>
<dbReference type="Proteomes" id="UP000232164">
    <property type="component" value="Unassembled WGS sequence"/>
</dbReference>
<dbReference type="AlphaFoldDB" id="A0A2N0D8W6"/>
<keyword evidence="5" id="KW-1185">Reference proteome</keyword>
<dbReference type="PANTHER" id="PTHR33993:SF1">
    <property type="entry name" value="GLYOXALASE FAMILY PROTEIN"/>
    <property type="match status" value="1"/>
</dbReference>
<evidence type="ECO:0000313" key="2">
    <source>
        <dbReference type="EMBL" id="PKA42512.1"/>
    </source>
</evidence>
<evidence type="ECO:0000313" key="4">
    <source>
        <dbReference type="Proteomes" id="UP000232164"/>
    </source>
</evidence>
<keyword evidence="2" id="KW-0223">Dioxygenase</keyword>
<evidence type="ECO:0000259" key="1">
    <source>
        <dbReference type="PROSITE" id="PS51819"/>
    </source>
</evidence>
<dbReference type="EMBL" id="PIQN01000011">
    <property type="protein sequence ID" value="PKA42512.1"/>
    <property type="molecule type" value="Genomic_DNA"/>
</dbReference>
<dbReference type="InterPro" id="IPR029068">
    <property type="entry name" value="Glyas_Bleomycin-R_OHBP_Dase"/>
</dbReference>
<sequence length="118" mass="12983">MEKSANDLKIDYIEFTVADIEAAKDFYGSAFGWSFTDYGSSYCEFNDGRLAGGFTNIQPPRPGGGPLVILYADKLEEALDKVERAGGTIAKPIADFPGGRRFHFLDKDGYELAVWSKS</sequence>
<proteinExistence type="predicted"/>
<dbReference type="InterPro" id="IPR052164">
    <property type="entry name" value="Anthracycline_SecMetBiosynth"/>
</dbReference>
<reference evidence="3" key="3">
    <citation type="submission" date="2022-09" db="EMBL/GenBank/DDBJ databases">
        <title>Australian commercial rhizobial inoculants.</title>
        <authorList>
            <person name="Kohlmeier M.G."/>
            <person name="O'Hara G.W."/>
            <person name="Colombi E."/>
            <person name="Ramsay J.P."/>
            <person name="Terpolilli J."/>
        </authorList>
    </citation>
    <scope>NUCLEOTIDE SEQUENCE</scope>
    <source>
        <strain evidence="3">WSM1592</strain>
    </source>
</reference>
<reference evidence="2 4" key="2">
    <citation type="submission" date="2017-12" db="EMBL/GenBank/DDBJ databases">
        <title>Genome sequence of Rhizobium sullae HCNT1 isolated from Sulla coronaria nodules and featuring peculiar denitrification phenotypes.</title>
        <authorList>
            <person name="De Diego-Diaz B."/>
            <person name="Treu L."/>
            <person name="Campanaro S."/>
            <person name="Da Silva Duarte V."/>
            <person name="Basaglia M."/>
            <person name="Favaro L."/>
            <person name="Casella S."/>
            <person name="Squartini A."/>
        </authorList>
    </citation>
    <scope>NUCLEOTIDE SEQUENCE [LARGE SCALE GENOMIC DNA]</scope>
    <source>
        <strain evidence="2 4">HCNT1</strain>
    </source>
</reference>
<evidence type="ECO:0000313" key="3">
    <source>
        <dbReference type="EMBL" id="UWU15695.1"/>
    </source>
</evidence>
<reference evidence="2 4" key="1">
    <citation type="submission" date="2017-11" db="EMBL/GenBank/DDBJ databases">
        <authorList>
            <person name="Han C.G."/>
        </authorList>
    </citation>
    <scope>NUCLEOTIDE SEQUENCE [LARGE SCALE GENOMIC DNA]</scope>
    <source>
        <strain evidence="2 4">HCNT1</strain>
    </source>
</reference>
<dbReference type="GO" id="GO:0051213">
    <property type="term" value="F:dioxygenase activity"/>
    <property type="evidence" value="ECO:0007669"/>
    <property type="project" value="UniProtKB-KW"/>
</dbReference>
<dbReference type="OrthoDB" id="9792323at2"/>
<name>A0A2N0D8W6_RHISU</name>
<dbReference type="STRING" id="1041146.GCA_000427985_04954"/>
<evidence type="ECO:0000313" key="5">
    <source>
        <dbReference type="Proteomes" id="UP001060123"/>
    </source>
</evidence>
<dbReference type="SUPFAM" id="SSF54593">
    <property type="entry name" value="Glyoxalase/Bleomycin resistance protein/Dihydroxybiphenyl dioxygenase"/>
    <property type="match status" value="1"/>
</dbReference>
<accession>A0A2N0D8W6</accession>
<dbReference type="InterPro" id="IPR037523">
    <property type="entry name" value="VOC_core"/>
</dbReference>
<dbReference type="EMBL" id="CP104143">
    <property type="protein sequence ID" value="UWU15695.1"/>
    <property type="molecule type" value="Genomic_DNA"/>
</dbReference>
<organism evidence="2 4">
    <name type="scientific">Rhizobium sullae</name>
    <name type="common">Rhizobium hedysari</name>
    <dbReference type="NCBI Taxonomy" id="50338"/>
    <lineage>
        <taxon>Bacteria</taxon>
        <taxon>Pseudomonadati</taxon>
        <taxon>Pseudomonadota</taxon>
        <taxon>Alphaproteobacteria</taxon>
        <taxon>Hyphomicrobiales</taxon>
        <taxon>Rhizobiaceae</taxon>
        <taxon>Rhizobium/Agrobacterium group</taxon>
        <taxon>Rhizobium</taxon>
    </lineage>
</organism>
<gene>
    <name evidence="2" type="ORF">CWR43_16995</name>
    <name evidence="3" type="ORF">N2599_06775</name>
</gene>
<dbReference type="PANTHER" id="PTHR33993">
    <property type="entry name" value="GLYOXALASE-RELATED"/>
    <property type="match status" value="1"/>
</dbReference>
<dbReference type="Proteomes" id="UP001060123">
    <property type="component" value="Chromosome"/>
</dbReference>
<dbReference type="InterPro" id="IPR004360">
    <property type="entry name" value="Glyas_Fos-R_dOase_dom"/>
</dbReference>
<keyword evidence="2" id="KW-0560">Oxidoreductase</keyword>
<dbReference type="CDD" id="cd07247">
    <property type="entry name" value="SgaA_N_like"/>
    <property type="match status" value="1"/>
</dbReference>